<gene>
    <name evidence="2" type="ORF">F383_04092</name>
</gene>
<feature type="transmembrane region" description="Helical" evidence="1">
    <location>
        <begin position="6"/>
        <end position="22"/>
    </location>
</feature>
<keyword evidence="3" id="KW-1185">Reference proteome</keyword>
<evidence type="ECO:0000256" key="1">
    <source>
        <dbReference type="SAM" id="Phobius"/>
    </source>
</evidence>
<organism evidence="2 3">
    <name type="scientific">Gossypium arboreum</name>
    <name type="common">Tree cotton</name>
    <name type="synonym">Gossypium nanking</name>
    <dbReference type="NCBI Taxonomy" id="29729"/>
    <lineage>
        <taxon>Eukaryota</taxon>
        <taxon>Viridiplantae</taxon>
        <taxon>Streptophyta</taxon>
        <taxon>Embryophyta</taxon>
        <taxon>Tracheophyta</taxon>
        <taxon>Spermatophyta</taxon>
        <taxon>Magnoliopsida</taxon>
        <taxon>eudicotyledons</taxon>
        <taxon>Gunneridae</taxon>
        <taxon>Pentapetalae</taxon>
        <taxon>rosids</taxon>
        <taxon>malvids</taxon>
        <taxon>Malvales</taxon>
        <taxon>Malvaceae</taxon>
        <taxon>Malvoideae</taxon>
        <taxon>Gossypium</taxon>
    </lineage>
</organism>
<keyword evidence="1" id="KW-1133">Transmembrane helix</keyword>
<keyword evidence="1" id="KW-0812">Transmembrane</keyword>
<dbReference type="Proteomes" id="UP000032142">
    <property type="component" value="Unassembled WGS sequence"/>
</dbReference>
<sequence length="24" mass="2878">MYRDLVFLLYVILVFPNVLAYNDS</sequence>
<protein>
    <submittedName>
        <fullName evidence="2">Uncharacterized protein</fullName>
    </submittedName>
</protein>
<name>A0A0B0Q0L2_GOSAR</name>
<accession>A0A0B0Q0L2</accession>
<keyword evidence="1" id="KW-0472">Membrane</keyword>
<dbReference type="AlphaFoldDB" id="A0A0B0Q0L2"/>
<evidence type="ECO:0000313" key="3">
    <source>
        <dbReference type="Proteomes" id="UP000032142"/>
    </source>
</evidence>
<dbReference type="EMBL" id="KN455760">
    <property type="protein sequence ID" value="KHG30309.1"/>
    <property type="molecule type" value="Genomic_DNA"/>
</dbReference>
<proteinExistence type="predicted"/>
<evidence type="ECO:0000313" key="2">
    <source>
        <dbReference type="EMBL" id="KHG30309.1"/>
    </source>
</evidence>
<reference evidence="3" key="1">
    <citation type="submission" date="2014-09" db="EMBL/GenBank/DDBJ databases">
        <authorList>
            <person name="Mudge J."/>
            <person name="Ramaraj T."/>
            <person name="Lindquist I.E."/>
            <person name="Bharti A.K."/>
            <person name="Sundararajan A."/>
            <person name="Cameron C.T."/>
            <person name="Woodward J.E."/>
            <person name="May G.D."/>
            <person name="Brubaker C."/>
            <person name="Broadhvest J."/>
            <person name="Wilkins T.A."/>
        </authorList>
    </citation>
    <scope>NUCLEOTIDE SEQUENCE</scope>
    <source>
        <strain evidence="3">cv. AKA8401</strain>
    </source>
</reference>